<evidence type="ECO:0000256" key="1">
    <source>
        <dbReference type="SAM" id="MobiDB-lite"/>
    </source>
</evidence>
<feature type="compositionally biased region" description="Polar residues" evidence="1">
    <location>
        <begin position="1"/>
        <end position="14"/>
    </location>
</feature>
<accession>A0A5B7JQJ7</accession>
<evidence type="ECO:0000313" key="2">
    <source>
        <dbReference type="EMBL" id="MPC99090.1"/>
    </source>
</evidence>
<feature type="region of interest" description="Disordered" evidence="1">
    <location>
        <begin position="1"/>
        <end position="65"/>
    </location>
</feature>
<gene>
    <name evidence="2" type="ORF">E2C01_094486</name>
</gene>
<comment type="caution">
    <text evidence="2">The sequence shown here is derived from an EMBL/GenBank/DDBJ whole genome shotgun (WGS) entry which is preliminary data.</text>
</comment>
<organism evidence="2 3">
    <name type="scientific">Portunus trituberculatus</name>
    <name type="common">Swimming crab</name>
    <name type="synonym">Neptunus trituberculatus</name>
    <dbReference type="NCBI Taxonomy" id="210409"/>
    <lineage>
        <taxon>Eukaryota</taxon>
        <taxon>Metazoa</taxon>
        <taxon>Ecdysozoa</taxon>
        <taxon>Arthropoda</taxon>
        <taxon>Crustacea</taxon>
        <taxon>Multicrustacea</taxon>
        <taxon>Malacostraca</taxon>
        <taxon>Eumalacostraca</taxon>
        <taxon>Eucarida</taxon>
        <taxon>Decapoda</taxon>
        <taxon>Pleocyemata</taxon>
        <taxon>Brachyura</taxon>
        <taxon>Eubrachyura</taxon>
        <taxon>Portunoidea</taxon>
        <taxon>Portunidae</taxon>
        <taxon>Portuninae</taxon>
        <taxon>Portunus</taxon>
    </lineage>
</organism>
<keyword evidence="3" id="KW-1185">Reference proteome</keyword>
<reference evidence="2 3" key="1">
    <citation type="submission" date="2019-05" db="EMBL/GenBank/DDBJ databases">
        <title>Another draft genome of Portunus trituberculatus and its Hox gene families provides insights of decapod evolution.</title>
        <authorList>
            <person name="Jeong J.-H."/>
            <person name="Song I."/>
            <person name="Kim S."/>
            <person name="Choi T."/>
            <person name="Kim D."/>
            <person name="Ryu S."/>
            <person name="Kim W."/>
        </authorList>
    </citation>
    <scope>NUCLEOTIDE SEQUENCE [LARGE SCALE GENOMIC DNA]</scope>
    <source>
        <tissue evidence="2">Muscle</tissue>
    </source>
</reference>
<feature type="compositionally biased region" description="Basic and acidic residues" evidence="1">
    <location>
        <begin position="30"/>
        <end position="43"/>
    </location>
</feature>
<dbReference type="OrthoDB" id="2156856at2759"/>
<dbReference type="EMBL" id="VSRR010116927">
    <property type="protein sequence ID" value="MPC99090.1"/>
    <property type="molecule type" value="Genomic_DNA"/>
</dbReference>
<sequence length="65" mass="7216">MASTSPEKTPQADPTQEPIPQQMPEICTDNNEKSSPLEERATDVDEGDDSNKLVMEVSNFSFSDR</sequence>
<evidence type="ECO:0000313" key="3">
    <source>
        <dbReference type="Proteomes" id="UP000324222"/>
    </source>
</evidence>
<proteinExistence type="predicted"/>
<name>A0A5B7JQJ7_PORTR</name>
<protein>
    <submittedName>
        <fullName evidence="2">Uncharacterized protein</fullName>
    </submittedName>
</protein>
<dbReference type="AlphaFoldDB" id="A0A5B7JQJ7"/>
<dbReference type="Proteomes" id="UP000324222">
    <property type="component" value="Unassembled WGS sequence"/>
</dbReference>